<proteinExistence type="inferred from homology"/>
<feature type="region of interest" description="Disordered" evidence="3">
    <location>
        <begin position="477"/>
        <end position="502"/>
    </location>
</feature>
<dbReference type="Gene3D" id="3.30.2350.20">
    <property type="entry name" value="TruD, catalytic domain"/>
    <property type="match status" value="2"/>
</dbReference>
<feature type="compositionally biased region" description="Basic and acidic residues" evidence="3">
    <location>
        <begin position="53"/>
        <end position="65"/>
    </location>
</feature>
<dbReference type="AlphaFoldDB" id="A0A1D1VXF3"/>
<dbReference type="InterPro" id="IPR042214">
    <property type="entry name" value="TruD_catalytic"/>
</dbReference>
<dbReference type="PANTHER" id="PTHR13326">
    <property type="entry name" value="TRNA PSEUDOURIDINE SYNTHASE D"/>
    <property type="match status" value="1"/>
</dbReference>
<name>A0A1D1VXF3_RAMVA</name>
<dbReference type="OrthoDB" id="447290at2759"/>
<dbReference type="GO" id="GO:0005634">
    <property type="term" value="C:nucleus"/>
    <property type="evidence" value="ECO:0007669"/>
    <property type="project" value="TreeGrafter"/>
</dbReference>
<dbReference type="InterPro" id="IPR011760">
    <property type="entry name" value="PsdUridine_synth_TruD_insert"/>
</dbReference>
<evidence type="ECO:0000313" key="6">
    <source>
        <dbReference type="Proteomes" id="UP000186922"/>
    </source>
</evidence>
<dbReference type="Pfam" id="PF01142">
    <property type="entry name" value="TruD"/>
    <property type="match status" value="1"/>
</dbReference>
<dbReference type="STRING" id="947166.A0A1D1VXF3"/>
<evidence type="ECO:0000313" key="5">
    <source>
        <dbReference type="EMBL" id="GAV03289.1"/>
    </source>
</evidence>
<accession>A0A1D1VXF3</accession>
<sequence>MVFQAPDNKERRRLLHHQLEAHFHQDRLLRTPKKNADGAQAIEISRASGSSEQFRRQEASRNRQSPCDHIHFTLYKENMDTMEVVNNMGGFLRVPPRCIQYAGVKDKRAKTVQRVSIKFRDPQRLAQFSRNSIRLGNFTFEKEPLHLGDLTGNYFRLVIRNVTADEDTIRASTDAFVKQGFVNYFGLQRFGTTEVSTVEVGKALLKADWNAAVEAIMKERSNEHERVQRCRKVWAETKDAEAALKAIGNRSCIEAQLLQGLARSHKNDPFGAIQNISRNTRLMYVHSYQSYLWNLAVSYRLRTLGRKPAAGDLVVRSSAEPSAKRLRTSEKQEDDVVVVTSDNVEQYSFSDVVMPIPGYDVQYPDNAVSKYLFELMEADVIDLRAKHKVKDYSLAGCYRRVICRPTDASWQIIRYNDVNQDLQLSDLDLLEGKVEEPKKNEGIHTAVAVKFTLPSSTYATMAIREMLKRSSDHKFTGKNLTADEPLDQDFVSPESMSEGNSV</sequence>
<dbReference type="NCBIfam" id="TIGR00094">
    <property type="entry name" value="tRNA_TruD_broad"/>
    <property type="match status" value="1"/>
</dbReference>
<keyword evidence="6" id="KW-1185">Reference proteome</keyword>
<dbReference type="Proteomes" id="UP000186922">
    <property type="component" value="Unassembled WGS sequence"/>
</dbReference>
<feature type="region of interest" description="Disordered" evidence="3">
    <location>
        <begin position="45"/>
        <end position="65"/>
    </location>
</feature>
<keyword evidence="2" id="KW-0413">Isomerase</keyword>
<dbReference type="InterPro" id="IPR020103">
    <property type="entry name" value="PsdUridine_synth_cat_dom_sf"/>
</dbReference>
<evidence type="ECO:0000259" key="4">
    <source>
        <dbReference type="PROSITE" id="PS50984"/>
    </source>
</evidence>
<evidence type="ECO:0000256" key="1">
    <source>
        <dbReference type="ARBA" id="ARBA00007953"/>
    </source>
</evidence>
<dbReference type="GO" id="GO:0001522">
    <property type="term" value="P:pseudouridine synthesis"/>
    <property type="evidence" value="ECO:0007669"/>
    <property type="project" value="InterPro"/>
</dbReference>
<dbReference type="InterPro" id="IPR001656">
    <property type="entry name" value="PsdUridine_synth_TruD"/>
</dbReference>
<dbReference type="CDD" id="cd02576">
    <property type="entry name" value="PseudoU_synth_ScPUS7"/>
    <property type="match status" value="1"/>
</dbReference>
<dbReference type="GO" id="GO:0003723">
    <property type="term" value="F:RNA binding"/>
    <property type="evidence" value="ECO:0007669"/>
    <property type="project" value="InterPro"/>
</dbReference>
<dbReference type="SUPFAM" id="SSF55120">
    <property type="entry name" value="Pseudouridine synthase"/>
    <property type="match status" value="1"/>
</dbReference>
<evidence type="ECO:0000256" key="2">
    <source>
        <dbReference type="ARBA" id="ARBA00023235"/>
    </source>
</evidence>
<dbReference type="EMBL" id="BDGG01000009">
    <property type="protein sequence ID" value="GAV03289.1"/>
    <property type="molecule type" value="Genomic_DNA"/>
</dbReference>
<protein>
    <recommendedName>
        <fullName evidence="4">TRUD domain-containing protein</fullName>
    </recommendedName>
</protein>
<dbReference type="PANTHER" id="PTHR13326:SF21">
    <property type="entry name" value="PSEUDOURIDYLATE SYNTHASE PUS7L"/>
    <property type="match status" value="1"/>
</dbReference>
<feature type="domain" description="TRUD" evidence="4">
    <location>
        <begin position="180"/>
        <end position="404"/>
    </location>
</feature>
<reference evidence="5 6" key="1">
    <citation type="journal article" date="2016" name="Nat. Commun.">
        <title>Extremotolerant tardigrade genome and improved radiotolerance of human cultured cells by tardigrade-unique protein.</title>
        <authorList>
            <person name="Hashimoto T."/>
            <person name="Horikawa D.D."/>
            <person name="Saito Y."/>
            <person name="Kuwahara H."/>
            <person name="Kozuka-Hata H."/>
            <person name="Shin-I T."/>
            <person name="Minakuchi Y."/>
            <person name="Ohishi K."/>
            <person name="Motoyama A."/>
            <person name="Aizu T."/>
            <person name="Enomoto A."/>
            <person name="Kondo K."/>
            <person name="Tanaka S."/>
            <person name="Hara Y."/>
            <person name="Koshikawa S."/>
            <person name="Sagara H."/>
            <person name="Miura T."/>
            <person name="Yokobori S."/>
            <person name="Miyagawa K."/>
            <person name="Suzuki Y."/>
            <person name="Kubo T."/>
            <person name="Oyama M."/>
            <person name="Kohara Y."/>
            <person name="Fujiyama A."/>
            <person name="Arakawa K."/>
            <person name="Katayama T."/>
            <person name="Toyoda A."/>
            <person name="Kunieda T."/>
        </authorList>
    </citation>
    <scope>NUCLEOTIDE SEQUENCE [LARGE SCALE GENOMIC DNA]</scope>
    <source>
        <strain evidence="5 6">YOKOZUNA-1</strain>
    </source>
</reference>
<dbReference type="GO" id="GO:0009982">
    <property type="term" value="F:pseudouridine synthase activity"/>
    <property type="evidence" value="ECO:0007669"/>
    <property type="project" value="InterPro"/>
</dbReference>
<comment type="caution">
    <text evidence="5">The sequence shown here is derived from an EMBL/GenBank/DDBJ whole genome shotgun (WGS) entry which is preliminary data.</text>
</comment>
<gene>
    <name evidence="5" type="primary">RvY_13734</name>
    <name evidence="5" type="synonym">RvY_13734.1</name>
    <name evidence="5" type="ORF">RvY_13734-1</name>
</gene>
<evidence type="ECO:0000256" key="3">
    <source>
        <dbReference type="SAM" id="MobiDB-lite"/>
    </source>
</evidence>
<dbReference type="PIRSF" id="PIRSF037016">
    <property type="entry name" value="Pseudouridin_synth_euk_prd"/>
    <property type="match status" value="1"/>
</dbReference>
<organism evidence="5 6">
    <name type="scientific">Ramazzottius varieornatus</name>
    <name type="common">Water bear</name>
    <name type="synonym">Tardigrade</name>
    <dbReference type="NCBI Taxonomy" id="947166"/>
    <lineage>
        <taxon>Eukaryota</taxon>
        <taxon>Metazoa</taxon>
        <taxon>Ecdysozoa</taxon>
        <taxon>Tardigrada</taxon>
        <taxon>Eutardigrada</taxon>
        <taxon>Parachela</taxon>
        <taxon>Hypsibioidea</taxon>
        <taxon>Ramazzottiidae</taxon>
        <taxon>Ramazzottius</taxon>
    </lineage>
</organism>
<dbReference type="PROSITE" id="PS50984">
    <property type="entry name" value="TRUD"/>
    <property type="match status" value="1"/>
</dbReference>
<comment type="similarity">
    <text evidence="1">Belongs to the pseudouridine synthase TruD family.</text>
</comment>